<keyword evidence="5" id="KW-1185">Reference proteome</keyword>
<proteinExistence type="predicted"/>
<dbReference type="EMBL" id="JANUHB010000002">
    <property type="protein sequence ID" value="MCS0807792.1"/>
    <property type="molecule type" value="Genomic_DNA"/>
</dbReference>
<feature type="compositionally biased region" description="Basic and acidic residues" evidence="1">
    <location>
        <begin position="81"/>
        <end position="106"/>
    </location>
</feature>
<evidence type="ECO:0000313" key="5">
    <source>
        <dbReference type="Proteomes" id="UP001206126"/>
    </source>
</evidence>
<feature type="domain" description="DUF4124" evidence="3">
    <location>
        <begin position="9"/>
        <end position="61"/>
    </location>
</feature>
<evidence type="ECO:0000256" key="2">
    <source>
        <dbReference type="SAM" id="SignalP"/>
    </source>
</evidence>
<dbReference type="RefSeq" id="WP_258821584.1">
    <property type="nucleotide sequence ID" value="NZ_JANUHB010000002.1"/>
</dbReference>
<comment type="caution">
    <text evidence="4">The sequence shown here is derived from an EMBL/GenBank/DDBJ whole genome shotgun (WGS) entry which is preliminary data.</text>
</comment>
<feature type="region of interest" description="Disordered" evidence="1">
    <location>
        <begin position="81"/>
        <end position="110"/>
    </location>
</feature>
<accession>A0ABT2D8Z7</accession>
<feature type="signal peptide" evidence="2">
    <location>
        <begin position="1"/>
        <end position="19"/>
    </location>
</feature>
<gene>
    <name evidence="4" type="ORF">NX774_07630</name>
</gene>
<evidence type="ECO:0000256" key="1">
    <source>
        <dbReference type="SAM" id="MobiDB-lite"/>
    </source>
</evidence>
<reference evidence="4 5" key="1">
    <citation type="submission" date="2022-08" db="EMBL/GenBank/DDBJ databases">
        <title>Reclassification of Massilia species as members of the genera Telluria, Duganella, Pseudoduganella, Mokoshia gen. nov. and Zemynaea gen. nov. using orthogonal and non-orthogonal genome-based approaches.</title>
        <authorList>
            <person name="Bowman J.P."/>
        </authorList>
    </citation>
    <scope>NUCLEOTIDE SEQUENCE [LARGE SCALE GENOMIC DNA]</scope>
    <source>
        <strain evidence="4 5">JCM 31605</strain>
    </source>
</reference>
<evidence type="ECO:0000313" key="4">
    <source>
        <dbReference type="EMBL" id="MCS0807792.1"/>
    </source>
</evidence>
<keyword evidence="2" id="KW-0732">Signal</keyword>
<dbReference type="Pfam" id="PF13511">
    <property type="entry name" value="DUF4124"/>
    <property type="match status" value="1"/>
</dbReference>
<evidence type="ECO:0000259" key="3">
    <source>
        <dbReference type="Pfam" id="PF13511"/>
    </source>
</evidence>
<dbReference type="InterPro" id="IPR025392">
    <property type="entry name" value="DUF4124"/>
</dbReference>
<dbReference type="Proteomes" id="UP001206126">
    <property type="component" value="Unassembled WGS sequence"/>
</dbReference>
<name>A0ABT2D8Z7_9BURK</name>
<sequence>MLRLIPALAACALCQGALAQSVFKCTVDGKIEYGDRPCARGQVVALNVPPAPGPGAASAASREREALLELEKMRLARELQQERARASAEREARAEARERRAADSQRRRCGKLRLRQKWADEDRARLTGAALEQARIKARRDAETLAVECPA</sequence>
<protein>
    <submittedName>
        <fullName evidence="4">DUF4124 domain-containing protein</fullName>
    </submittedName>
</protein>
<organism evidence="4 5">
    <name type="scientific">Massilia agilis</name>
    <dbReference type="NCBI Taxonomy" id="1811226"/>
    <lineage>
        <taxon>Bacteria</taxon>
        <taxon>Pseudomonadati</taxon>
        <taxon>Pseudomonadota</taxon>
        <taxon>Betaproteobacteria</taxon>
        <taxon>Burkholderiales</taxon>
        <taxon>Oxalobacteraceae</taxon>
        <taxon>Telluria group</taxon>
        <taxon>Massilia</taxon>
    </lineage>
</organism>
<feature type="chain" id="PRO_5046035080" evidence="2">
    <location>
        <begin position="20"/>
        <end position="151"/>
    </location>
</feature>